<dbReference type="Pfam" id="PF00573">
    <property type="entry name" value="Ribosomal_L4"/>
    <property type="match status" value="1"/>
</dbReference>
<evidence type="ECO:0000256" key="6">
    <source>
        <dbReference type="ARBA" id="ARBA00040565"/>
    </source>
</evidence>
<dbReference type="GO" id="GO:0005743">
    <property type="term" value="C:mitochondrial inner membrane"/>
    <property type="evidence" value="ECO:0007669"/>
    <property type="project" value="UniProtKB-ARBA"/>
</dbReference>
<dbReference type="GO" id="GO:1990904">
    <property type="term" value="C:ribonucleoprotein complex"/>
    <property type="evidence" value="ECO:0007669"/>
    <property type="project" value="UniProtKB-KW"/>
</dbReference>
<keyword evidence="9" id="KW-1185">Reference proteome</keyword>
<dbReference type="InterPro" id="IPR023574">
    <property type="entry name" value="Ribosomal_uL4_dom_sf"/>
</dbReference>
<dbReference type="InterPro" id="IPR013005">
    <property type="entry name" value="Ribosomal_uL4-like"/>
</dbReference>
<keyword evidence="3" id="KW-0689">Ribosomal protein</keyword>
<protein>
    <recommendedName>
        <fullName evidence="6">Large ribosomal subunit protein uL4m</fullName>
    </recommendedName>
    <alternativeName>
        <fullName evidence="7">39S ribosomal protein L4, mitochondrial</fullName>
    </alternativeName>
</protein>
<comment type="caution">
    <text evidence="8">The sequence shown here is derived from an EMBL/GenBank/DDBJ whole genome shotgun (WGS) entry which is preliminary data.</text>
</comment>
<dbReference type="GO" id="GO:0003735">
    <property type="term" value="F:structural constituent of ribosome"/>
    <property type="evidence" value="ECO:0007669"/>
    <property type="project" value="InterPro"/>
</dbReference>
<keyword evidence="5" id="KW-0687">Ribonucleoprotein</keyword>
<dbReference type="SUPFAM" id="SSF52166">
    <property type="entry name" value="Ribosomal protein L4"/>
    <property type="match status" value="1"/>
</dbReference>
<comment type="subcellular location">
    <subcellularLocation>
        <location evidence="1">Mitochondrion</location>
    </subcellularLocation>
</comment>
<dbReference type="OrthoDB" id="275876at2759"/>
<keyword evidence="4" id="KW-0496">Mitochondrion</keyword>
<dbReference type="Proteomes" id="UP001152747">
    <property type="component" value="Unassembled WGS sequence"/>
</dbReference>
<evidence type="ECO:0000256" key="1">
    <source>
        <dbReference type="ARBA" id="ARBA00004173"/>
    </source>
</evidence>
<dbReference type="InterPro" id="IPR002136">
    <property type="entry name" value="Ribosomal_uL4"/>
</dbReference>
<dbReference type="PANTHER" id="PTHR10746:SF6">
    <property type="entry name" value="LARGE RIBOSOMAL SUBUNIT PROTEIN UL4M"/>
    <property type="match status" value="1"/>
</dbReference>
<reference evidence="8" key="1">
    <citation type="submission" date="2022-11" db="EMBL/GenBank/DDBJ databases">
        <authorList>
            <person name="Kikuchi T."/>
        </authorList>
    </citation>
    <scope>NUCLEOTIDE SEQUENCE</scope>
    <source>
        <strain evidence="8">PS1010</strain>
    </source>
</reference>
<dbReference type="FunFam" id="3.40.1370.10:FF:000005">
    <property type="entry name" value="39S ribosomal protein L4, mitochondrial"/>
    <property type="match status" value="1"/>
</dbReference>
<accession>A0A9P1IQP5</accession>
<sequence>MFLSQLMRQSGASASAARNLWRKSENPFISTPQAWLTDLEQVEEKKRGIIDLHPDVFRVAPRLDILHRNLTWQKVYRNVQMTKMLTKAEMPGGGRKPWPQKKTGRAHVGSIRQPEFIHGGFANGVRGPRTWFYMLPDAIRLQGLCVALTLKHAQDDLHIVENMQDLQNGDPKFWQDLCESRNWGYSVLMIDDSDVISGGLAEAQEQLAWLNCMPVYGLNCYSIIKYDTVVLSKNALEKIEQRLLQHLHRAKPLNLKYRYQDYKEKILNESRAEENPNMPPIV</sequence>
<evidence type="ECO:0000256" key="4">
    <source>
        <dbReference type="ARBA" id="ARBA00023128"/>
    </source>
</evidence>
<organism evidence="8 9">
    <name type="scientific">Caenorhabditis angaria</name>
    <dbReference type="NCBI Taxonomy" id="860376"/>
    <lineage>
        <taxon>Eukaryota</taxon>
        <taxon>Metazoa</taxon>
        <taxon>Ecdysozoa</taxon>
        <taxon>Nematoda</taxon>
        <taxon>Chromadorea</taxon>
        <taxon>Rhabditida</taxon>
        <taxon>Rhabditina</taxon>
        <taxon>Rhabditomorpha</taxon>
        <taxon>Rhabditoidea</taxon>
        <taxon>Rhabditidae</taxon>
        <taxon>Peloderinae</taxon>
        <taxon>Caenorhabditis</taxon>
    </lineage>
</organism>
<dbReference type="EMBL" id="CANHGI010000005">
    <property type="protein sequence ID" value="CAI5450303.1"/>
    <property type="molecule type" value="Genomic_DNA"/>
</dbReference>
<dbReference type="GO" id="GO:0005840">
    <property type="term" value="C:ribosome"/>
    <property type="evidence" value="ECO:0007669"/>
    <property type="project" value="UniProtKB-KW"/>
</dbReference>
<evidence type="ECO:0000313" key="9">
    <source>
        <dbReference type="Proteomes" id="UP001152747"/>
    </source>
</evidence>
<dbReference type="AlphaFoldDB" id="A0A9P1IQP5"/>
<comment type="similarity">
    <text evidence="2">Belongs to the universal ribosomal protein uL4 family.</text>
</comment>
<evidence type="ECO:0000313" key="8">
    <source>
        <dbReference type="EMBL" id="CAI5450303.1"/>
    </source>
</evidence>
<dbReference type="Gene3D" id="3.40.1370.10">
    <property type="match status" value="1"/>
</dbReference>
<proteinExistence type="inferred from homology"/>
<dbReference type="PANTHER" id="PTHR10746">
    <property type="entry name" value="50S RIBOSOMAL PROTEIN L4"/>
    <property type="match status" value="1"/>
</dbReference>
<evidence type="ECO:0000256" key="7">
    <source>
        <dbReference type="ARBA" id="ARBA00082711"/>
    </source>
</evidence>
<name>A0A9P1IQP5_9PELO</name>
<dbReference type="GO" id="GO:0006412">
    <property type="term" value="P:translation"/>
    <property type="evidence" value="ECO:0007669"/>
    <property type="project" value="InterPro"/>
</dbReference>
<evidence type="ECO:0000256" key="5">
    <source>
        <dbReference type="ARBA" id="ARBA00023274"/>
    </source>
</evidence>
<gene>
    <name evidence="8" type="ORF">CAMP_LOCUS12940</name>
</gene>
<evidence type="ECO:0000256" key="2">
    <source>
        <dbReference type="ARBA" id="ARBA00010528"/>
    </source>
</evidence>
<evidence type="ECO:0000256" key="3">
    <source>
        <dbReference type="ARBA" id="ARBA00022980"/>
    </source>
</evidence>